<reference evidence="3" key="1">
    <citation type="submission" date="2025-08" db="UniProtKB">
        <authorList>
            <consortium name="RefSeq"/>
        </authorList>
    </citation>
    <scope>IDENTIFICATION</scope>
    <source>
        <tissue evidence="3">Muscle</tissue>
    </source>
</reference>
<evidence type="ECO:0000256" key="1">
    <source>
        <dbReference type="SAM" id="MobiDB-lite"/>
    </source>
</evidence>
<name>A0A9Q9XR63_CYPCA</name>
<gene>
    <name evidence="3" type="primary">LOC122141899</name>
</gene>
<dbReference type="KEGG" id="ccar:122141899"/>
<sequence>MGLIKLTLLVFLYHQLLWQDNLLNGHRNLVGASNSVPLGNDGSGSNATTTQDDGSGSNATTTQDDGSGSNATTTQDDGSGSNATTTQDDGSVQISIPIAKLQQ</sequence>
<dbReference type="Proteomes" id="UP001155660">
    <property type="component" value="Chromosome B23"/>
</dbReference>
<proteinExistence type="predicted"/>
<accession>A0A9Q9XR63</accession>
<evidence type="ECO:0000256" key="2">
    <source>
        <dbReference type="SAM" id="SignalP"/>
    </source>
</evidence>
<protein>
    <submittedName>
        <fullName evidence="3">Y' element ATP-dependent helicase YJL225C-like</fullName>
    </submittedName>
</protein>
<dbReference type="GeneID" id="122141899"/>
<feature type="chain" id="PRO_5040155437" evidence="2">
    <location>
        <begin position="19"/>
        <end position="103"/>
    </location>
</feature>
<dbReference type="AlphaFoldDB" id="A0A9Q9XR63"/>
<feature type="signal peptide" evidence="2">
    <location>
        <begin position="1"/>
        <end position="18"/>
    </location>
</feature>
<feature type="compositionally biased region" description="Polar residues" evidence="1">
    <location>
        <begin position="31"/>
        <end position="94"/>
    </location>
</feature>
<evidence type="ECO:0000313" key="3">
    <source>
        <dbReference type="RefSeq" id="XP_042606499.1"/>
    </source>
</evidence>
<keyword evidence="2" id="KW-0732">Signal</keyword>
<organism evidence="3">
    <name type="scientific">Cyprinus carpio</name>
    <name type="common">Common carp</name>
    <dbReference type="NCBI Taxonomy" id="7962"/>
    <lineage>
        <taxon>Eukaryota</taxon>
        <taxon>Metazoa</taxon>
        <taxon>Chordata</taxon>
        <taxon>Craniata</taxon>
        <taxon>Vertebrata</taxon>
        <taxon>Euteleostomi</taxon>
        <taxon>Actinopterygii</taxon>
        <taxon>Neopterygii</taxon>
        <taxon>Teleostei</taxon>
        <taxon>Ostariophysi</taxon>
        <taxon>Cypriniformes</taxon>
        <taxon>Cyprinidae</taxon>
        <taxon>Cyprininae</taxon>
        <taxon>Cyprinus</taxon>
    </lineage>
</organism>
<feature type="region of interest" description="Disordered" evidence="1">
    <location>
        <begin position="29"/>
        <end position="103"/>
    </location>
</feature>
<dbReference type="RefSeq" id="XP_042606499.1">
    <property type="nucleotide sequence ID" value="XM_042750565.1"/>
</dbReference>